<dbReference type="Proteomes" id="UP001165079">
    <property type="component" value="Unassembled WGS sequence"/>
</dbReference>
<dbReference type="RefSeq" id="WP_285663192.1">
    <property type="nucleotide sequence ID" value="NZ_BSTX01000002.1"/>
</dbReference>
<organism evidence="1 2">
    <name type="scientific">Actinorhabdospora filicis</name>
    <dbReference type="NCBI Taxonomy" id="1785913"/>
    <lineage>
        <taxon>Bacteria</taxon>
        <taxon>Bacillati</taxon>
        <taxon>Actinomycetota</taxon>
        <taxon>Actinomycetes</taxon>
        <taxon>Micromonosporales</taxon>
        <taxon>Micromonosporaceae</taxon>
        <taxon>Actinorhabdospora</taxon>
    </lineage>
</organism>
<gene>
    <name evidence="1" type="ORF">Afil01_28210</name>
</gene>
<dbReference type="AlphaFoldDB" id="A0A9W6SJ54"/>
<sequence>MTLRLLGANPCVTLYDDGAPTAYASVWRVDWSEQGGTGHVIVLGRPDGVRVLGADRELSLWVANSFNRHLKGTAKLFGWTEPEYTAAPVTWNLDLSTGLRASERGPAATTP</sequence>
<accession>A0A9W6SJ54</accession>
<keyword evidence="2" id="KW-1185">Reference proteome</keyword>
<evidence type="ECO:0000313" key="2">
    <source>
        <dbReference type="Proteomes" id="UP001165079"/>
    </source>
</evidence>
<reference evidence="1" key="1">
    <citation type="submission" date="2023-03" db="EMBL/GenBank/DDBJ databases">
        <title>Actinorhabdospora filicis NBRC 111898.</title>
        <authorList>
            <person name="Ichikawa N."/>
            <person name="Sato H."/>
            <person name="Tonouchi N."/>
        </authorList>
    </citation>
    <scope>NUCLEOTIDE SEQUENCE</scope>
    <source>
        <strain evidence="1">NBRC 111898</strain>
    </source>
</reference>
<evidence type="ECO:0000313" key="1">
    <source>
        <dbReference type="EMBL" id="GLZ78014.1"/>
    </source>
</evidence>
<comment type="caution">
    <text evidence="1">The sequence shown here is derived from an EMBL/GenBank/DDBJ whole genome shotgun (WGS) entry which is preliminary data.</text>
</comment>
<protein>
    <submittedName>
        <fullName evidence="1">Uncharacterized protein</fullName>
    </submittedName>
</protein>
<dbReference type="EMBL" id="BSTX01000002">
    <property type="protein sequence ID" value="GLZ78014.1"/>
    <property type="molecule type" value="Genomic_DNA"/>
</dbReference>
<name>A0A9W6SJ54_9ACTN</name>
<proteinExistence type="predicted"/>